<name>A0ACB8X9M6_9TELE</name>
<accession>A0ACB8X9M6</accession>
<dbReference type="Proteomes" id="UP000831701">
    <property type="component" value="Chromosome 2"/>
</dbReference>
<sequence>EGQPLAEPAFGEEEGQPLAEPAFGEEEEQPLAEPAAGEGEHQVAKRAVRCPCGWSRYGHRCFRYFSSALPWYAAQRYCQSVRANLASVHSGWEERFVQRLALYRPTWIGFSNAQQVHYWFWINGKRVDYNNWCRGEPNNVGGIQHCALVNFSSK</sequence>
<protein>
    <submittedName>
        <fullName evidence="1">Uncharacterized protein</fullName>
    </submittedName>
</protein>
<feature type="non-terminal residue" evidence="1">
    <location>
        <position position="1"/>
    </location>
</feature>
<evidence type="ECO:0000313" key="2">
    <source>
        <dbReference type="Proteomes" id="UP000831701"/>
    </source>
</evidence>
<evidence type="ECO:0000313" key="1">
    <source>
        <dbReference type="EMBL" id="KAI3376237.1"/>
    </source>
</evidence>
<gene>
    <name evidence="1" type="ORF">L3Q82_016747</name>
</gene>
<reference evidence="1" key="1">
    <citation type="submission" date="2022-04" db="EMBL/GenBank/DDBJ databases">
        <title>Jade perch genome.</title>
        <authorList>
            <person name="Chao B."/>
        </authorList>
    </citation>
    <scope>NUCLEOTIDE SEQUENCE</scope>
    <source>
        <strain evidence="1">CB-2022</strain>
    </source>
</reference>
<comment type="caution">
    <text evidence="1">The sequence shown here is derived from an EMBL/GenBank/DDBJ whole genome shotgun (WGS) entry which is preliminary data.</text>
</comment>
<keyword evidence="2" id="KW-1185">Reference proteome</keyword>
<organism evidence="1 2">
    <name type="scientific">Scortum barcoo</name>
    <name type="common">barcoo grunter</name>
    <dbReference type="NCBI Taxonomy" id="214431"/>
    <lineage>
        <taxon>Eukaryota</taxon>
        <taxon>Metazoa</taxon>
        <taxon>Chordata</taxon>
        <taxon>Craniata</taxon>
        <taxon>Vertebrata</taxon>
        <taxon>Euteleostomi</taxon>
        <taxon>Actinopterygii</taxon>
        <taxon>Neopterygii</taxon>
        <taxon>Teleostei</taxon>
        <taxon>Neoteleostei</taxon>
        <taxon>Acanthomorphata</taxon>
        <taxon>Eupercaria</taxon>
        <taxon>Centrarchiformes</taxon>
        <taxon>Terapontoidei</taxon>
        <taxon>Terapontidae</taxon>
        <taxon>Scortum</taxon>
    </lineage>
</organism>
<dbReference type="EMBL" id="CM041532">
    <property type="protein sequence ID" value="KAI3376237.1"/>
    <property type="molecule type" value="Genomic_DNA"/>
</dbReference>
<proteinExistence type="predicted"/>